<dbReference type="Proteomes" id="UP000672934">
    <property type="component" value="Unassembled WGS sequence"/>
</dbReference>
<keyword evidence="2 4" id="KW-0732">Signal</keyword>
<dbReference type="InterPro" id="IPR007428">
    <property type="entry name" value="MlaA"/>
</dbReference>
<dbReference type="PRINTS" id="PR01805">
    <property type="entry name" value="VACJLIPOPROT"/>
</dbReference>
<dbReference type="EMBL" id="CAJPUY010000021">
    <property type="protein sequence ID" value="CAG2154185.1"/>
    <property type="molecule type" value="Genomic_DNA"/>
</dbReference>
<comment type="similarity">
    <text evidence="1">Belongs to the MlaA family.</text>
</comment>
<dbReference type="Pfam" id="PF04333">
    <property type="entry name" value="MlaA"/>
    <property type="match status" value="1"/>
</dbReference>
<dbReference type="PANTHER" id="PTHR30035:SF3">
    <property type="entry name" value="INTERMEMBRANE PHOSPHOLIPID TRANSPORT SYSTEM LIPOPROTEIN MLAA"/>
    <property type="match status" value="1"/>
</dbReference>
<protein>
    <recommendedName>
        <fullName evidence="7">VacJ family lipoprotein</fullName>
    </recommendedName>
</protein>
<evidence type="ECO:0008006" key="7">
    <source>
        <dbReference type="Google" id="ProtNLM"/>
    </source>
</evidence>
<evidence type="ECO:0000256" key="3">
    <source>
        <dbReference type="SAM" id="MobiDB-lite"/>
    </source>
</evidence>
<feature type="signal peptide" evidence="4">
    <location>
        <begin position="1"/>
        <end position="34"/>
    </location>
</feature>
<dbReference type="RefSeq" id="WP_211949879.1">
    <property type="nucleotide sequence ID" value="NZ_CAJPUY010000021.1"/>
</dbReference>
<sequence>MTACACRAAPRRAALAFAASALMLLAGCATGPTANPKDPIEPFNREISRINEDFDKGVLKPVAQLYSDYIPSPVQTAVDNFFSNVSDVYSAVNNLLQGKPTRAAEDTMRVAINTVLGIGGLIDIATPGGLPKYKEDFGQTLGVWGVPSGPYLVLPLFGPSTVRDTAGMLVDRQIDPSAYFYPVSLRNSLVGVRIVAGRAQLLGATNLLEQAALDKYAFMRDAYLQRREYLIYDGNPPSRENDESESDGAPQQPPQEPSQQPSQQPAAPSEGTTQPEGQNLPVPPTSPMQRIVPGGGLRIR</sequence>
<reference evidence="5" key="1">
    <citation type="submission" date="2021-03" db="EMBL/GenBank/DDBJ databases">
        <authorList>
            <person name="Peeters C."/>
        </authorList>
    </citation>
    <scope>NUCLEOTIDE SEQUENCE</scope>
    <source>
        <strain evidence="5">LMG 31506</strain>
    </source>
</reference>
<dbReference type="PROSITE" id="PS51257">
    <property type="entry name" value="PROKAR_LIPOPROTEIN"/>
    <property type="match status" value="1"/>
</dbReference>
<organism evidence="5 6">
    <name type="scientific">Cupriavidus yeoncheonensis</name>
    <dbReference type="NCBI Taxonomy" id="1462994"/>
    <lineage>
        <taxon>Bacteria</taxon>
        <taxon>Pseudomonadati</taxon>
        <taxon>Pseudomonadota</taxon>
        <taxon>Betaproteobacteria</taxon>
        <taxon>Burkholderiales</taxon>
        <taxon>Burkholderiaceae</taxon>
        <taxon>Cupriavidus</taxon>
    </lineage>
</organism>
<dbReference type="GO" id="GO:0016020">
    <property type="term" value="C:membrane"/>
    <property type="evidence" value="ECO:0007669"/>
    <property type="project" value="InterPro"/>
</dbReference>
<gene>
    <name evidence="5" type="ORF">LMG31506_05018</name>
</gene>
<dbReference type="PANTHER" id="PTHR30035">
    <property type="entry name" value="LIPOPROTEIN VACJ-RELATED"/>
    <property type="match status" value="1"/>
</dbReference>
<evidence type="ECO:0000256" key="1">
    <source>
        <dbReference type="ARBA" id="ARBA00010634"/>
    </source>
</evidence>
<feature type="chain" id="PRO_5037712668" description="VacJ family lipoprotein" evidence="4">
    <location>
        <begin position="35"/>
        <end position="300"/>
    </location>
</feature>
<accession>A0A916MXE2</accession>
<name>A0A916MXE2_9BURK</name>
<keyword evidence="6" id="KW-1185">Reference proteome</keyword>
<feature type="compositionally biased region" description="Low complexity" evidence="3">
    <location>
        <begin position="257"/>
        <end position="270"/>
    </location>
</feature>
<dbReference type="AlphaFoldDB" id="A0A916MXE2"/>
<evidence type="ECO:0000313" key="6">
    <source>
        <dbReference type="Proteomes" id="UP000672934"/>
    </source>
</evidence>
<evidence type="ECO:0000256" key="2">
    <source>
        <dbReference type="ARBA" id="ARBA00022729"/>
    </source>
</evidence>
<evidence type="ECO:0000256" key="4">
    <source>
        <dbReference type="SAM" id="SignalP"/>
    </source>
</evidence>
<comment type="caution">
    <text evidence="5">The sequence shown here is derived from an EMBL/GenBank/DDBJ whole genome shotgun (WGS) entry which is preliminary data.</text>
</comment>
<feature type="region of interest" description="Disordered" evidence="3">
    <location>
        <begin position="232"/>
        <end position="300"/>
    </location>
</feature>
<dbReference type="GO" id="GO:0120010">
    <property type="term" value="P:intermembrane phospholipid transfer"/>
    <property type="evidence" value="ECO:0007669"/>
    <property type="project" value="TreeGrafter"/>
</dbReference>
<evidence type="ECO:0000313" key="5">
    <source>
        <dbReference type="EMBL" id="CAG2154185.1"/>
    </source>
</evidence>
<proteinExistence type="inferred from homology"/>